<dbReference type="Gene3D" id="1.20.1600.10">
    <property type="entry name" value="Outer membrane efflux proteins (OEP)"/>
    <property type="match status" value="1"/>
</dbReference>
<feature type="region of interest" description="Disordered" evidence="7">
    <location>
        <begin position="1"/>
        <end position="55"/>
    </location>
</feature>
<feature type="region of interest" description="Disordered" evidence="7">
    <location>
        <begin position="322"/>
        <end position="705"/>
    </location>
</feature>
<keyword evidence="2" id="KW-1134">Transmembrane beta strand</keyword>
<evidence type="ECO:0000256" key="6">
    <source>
        <dbReference type="SAM" id="Coils"/>
    </source>
</evidence>
<keyword evidence="4" id="KW-0472">Membrane</keyword>
<keyword evidence="9" id="KW-1185">Reference proteome</keyword>
<proteinExistence type="predicted"/>
<dbReference type="GO" id="GO:0015562">
    <property type="term" value="F:efflux transmembrane transporter activity"/>
    <property type="evidence" value="ECO:0007669"/>
    <property type="project" value="InterPro"/>
</dbReference>
<accession>A0A5B9W3C6</accession>
<gene>
    <name evidence="8" type="ORF">OJF2_36610</name>
</gene>
<name>A0A5B9W3C6_9BACT</name>
<feature type="compositionally biased region" description="Gly residues" evidence="7">
    <location>
        <begin position="603"/>
        <end position="614"/>
    </location>
</feature>
<feature type="compositionally biased region" description="Basic and acidic residues" evidence="7">
    <location>
        <begin position="551"/>
        <end position="563"/>
    </location>
</feature>
<evidence type="ECO:0008006" key="10">
    <source>
        <dbReference type="Google" id="ProtNLM"/>
    </source>
</evidence>
<dbReference type="GO" id="GO:0015288">
    <property type="term" value="F:porin activity"/>
    <property type="evidence" value="ECO:0007669"/>
    <property type="project" value="TreeGrafter"/>
</dbReference>
<reference evidence="8 9" key="1">
    <citation type="submission" date="2019-08" db="EMBL/GenBank/DDBJ databases">
        <title>Deep-cultivation of Planctomycetes and their phenomic and genomic characterization uncovers novel biology.</title>
        <authorList>
            <person name="Wiegand S."/>
            <person name="Jogler M."/>
            <person name="Boedeker C."/>
            <person name="Pinto D."/>
            <person name="Vollmers J."/>
            <person name="Rivas-Marin E."/>
            <person name="Kohn T."/>
            <person name="Peeters S.H."/>
            <person name="Heuer A."/>
            <person name="Rast P."/>
            <person name="Oberbeckmann S."/>
            <person name="Bunk B."/>
            <person name="Jeske O."/>
            <person name="Meyerdierks A."/>
            <person name="Storesund J.E."/>
            <person name="Kallscheuer N."/>
            <person name="Luecker S."/>
            <person name="Lage O.M."/>
            <person name="Pohl T."/>
            <person name="Merkel B.J."/>
            <person name="Hornburger P."/>
            <person name="Mueller R.-W."/>
            <person name="Bruemmer F."/>
            <person name="Labrenz M."/>
            <person name="Spormann A.M."/>
            <person name="Op den Camp H."/>
            <person name="Overmann J."/>
            <person name="Amann R."/>
            <person name="Jetten M.S.M."/>
            <person name="Mascher T."/>
            <person name="Medema M.H."/>
            <person name="Devos D.P."/>
            <person name="Kaster A.-K."/>
            <person name="Ovreas L."/>
            <person name="Rohde M."/>
            <person name="Galperin M.Y."/>
            <person name="Jogler C."/>
        </authorList>
    </citation>
    <scope>NUCLEOTIDE SEQUENCE [LARGE SCALE GENOMIC DNA]</scope>
    <source>
        <strain evidence="8 9">OJF2</strain>
    </source>
</reference>
<feature type="coiled-coil region" evidence="6">
    <location>
        <begin position="75"/>
        <end position="110"/>
    </location>
</feature>
<dbReference type="KEGG" id="agv:OJF2_36610"/>
<dbReference type="PANTHER" id="PTHR30026:SF20">
    <property type="entry name" value="OUTER MEMBRANE PROTEIN TOLC"/>
    <property type="match status" value="1"/>
</dbReference>
<feature type="compositionally biased region" description="Basic residues" evidence="7">
    <location>
        <begin position="21"/>
        <end position="31"/>
    </location>
</feature>
<dbReference type="GO" id="GO:1990281">
    <property type="term" value="C:efflux pump complex"/>
    <property type="evidence" value="ECO:0007669"/>
    <property type="project" value="TreeGrafter"/>
</dbReference>
<feature type="compositionally biased region" description="Low complexity" evidence="7">
    <location>
        <begin position="524"/>
        <end position="536"/>
    </location>
</feature>
<evidence type="ECO:0000256" key="3">
    <source>
        <dbReference type="ARBA" id="ARBA00022692"/>
    </source>
</evidence>
<feature type="compositionally biased region" description="Pro residues" evidence="7">
    <location>
        <begin position="342"/>
        <end position="352"/>
    </location>
</feature>
<dbReference type="PANTHER" id="PTHR30026">
    <property type="entry name" value="OUTER MEMBRANE PROTEIN TOLC"/>
    <property type="match status" value="1"/>
</dbReference>
<feature type="region of interest" description="Disordered" evidence="7">
    <location>
        <begin position="1232"/>
        <end position="1256"/>
    </location>
</feature>
<protein>
    <recommendedName>
        <fullName evidence="10">Outer membrane efflux protein</fullName>
    </recommendedName>
</protein>
<keyword evidence="6" id="KW-0175">Coiled coil</keyword>
<keyword evidence="5" id="KW-0998">Cell outer membrane</keyword>
<keyword evidence="3" id="KW-0812">Transmembrane</keyword>
<comment type="subcellular location">
    <subcellularLocation>
        <location evidence="1">Cell outer membrane</location>
    </subcellularLocation>
</comment>
<dbReference type="SUPFAM" id="SSF56954">
    <property type="entry name" value="Outer membrane efflux proteins (OEP)"/>
    <property type="match status" value="1"/>
</dbReference>
<feature type="compositionally biased region" description="Pro residues" evidence="7">
    <location>
        <begin position="752"/>
        <end position="762"/>
    </location>
</feature>
<feature type="compositionally biased region" description="Pro residues" evidence="7">
    <location>
        <begin position="506"/>
        <end position="515"/>
    </location>
</feature>
<feature type="compositionally biased region" description="Basic and acidic residues" evidence="7">
    <location>
        <begin position="39"/>
        <end position="55"/>
    </location>
</feature>
<evidence type="ECO:0000313" key="9">
    <source>
        <dbReference type="Proteomes" id="UP000324233"/>
    </source>
</evidence>
<sequence length="1256" mass="135847">MTTEAQVLANRRNAKLSTGPRTKRGKARSRRNGYGPGGKRREADGPRVREADPRGIQERVARFLGAAISAGDQEEARLLRKAAELSAKIEEAERAEAAYLERAVRRAEERREAARSGSAARAAELSGRLLAWEESTDDDDPSDGARRIVAELEDSREGRAWLLRTWMRLRGAFEGGRRFDALDRYRIGRMLGFDPIDATMIPPANEAFRALNALHEGGEAACEAFFARARELASGCHPMIRRSLVWRAEGEPFGSAEEARAFLLALADGRIRRLEMLQSETDAERADREALAASAAVERLRREAARMSKEFFRVLEDLRRVRKRSPESGAGGPATRGEPRGMPEPSPTPPRRSPARLDLPRREGEATGNDRLAGPTRLDEPAAQGLPAPGPGPRAAAGVSSVDPSEYAPEHLGAGPSERHRPASSDDPLTLRRGLPVAGASPAAPPRPPGPRDETATRRALARPSQPSRPARGRAGRIGTTPALGGRVGATRRPGIAAAAGRPGPAFRPPAAPNPRRPRSIACGPAPTTRTAGTTGSEEAWQARRAGPGRARADCMAHLRDEQSVSSRPRRSPSKTAVRMLRHHELRGEIRSRRRDERSHAGAGAGSRGLGPPGGATARRRRPPNRSPARMETIRGGALPPPIPADPAAGQGPRGVRHAPDACGTWTHPRNPPLPIFPALRRGRRIRPGHRHRHRPGDVRRTGRMMGLFPGARRSLAVSLLLGAAAGPGMGQEAVPSSPALPPASPAALAPSPAPSASPRPVRPGSATSSPLASSPRINPAPFGPDDRRFPITLAAALRLSDARPLIVAAAQARVWVAEAELTRAKVLWLPDLNIGFDYIRHDGGGPDFNKGLMTAPSTNFFYAGAGLWGNDLGMIHTTDAIYEPLVARQRLNAAHWDTQAAKNDALLRTADAYFEVHRSRGTFAAHLYLLDLGGKLIDEVASLGRDLVPAYEVDRVRNFVADLQQQAVSAREQWRVNSAGLTRVLRLDPRAVLEPLEHDHSQITLLDPGRTLDDLMAVALVNRPELASRRASIAAAEAAIRREKARPFIPQIGIAGFQTPFEMLQAGIFGLGPNSSLNQWVGRSDISLQPLWQLRNVGFGNLAMIKAQRGMQSMAIVDLFDAQDGVAEEVTASRARLQSAAARVYQADRAVRTGLITYNGTTEGLRQTSRFGDVLVLISRPQEAVYALELLQRAFAEYYTTVAEYNRAQFALFHALGYPAREIAQLRPPGEAIPVDTTRPEYLPPVGNGPPPASR</sequence>
<feature type="compositionally biased region" description="Basic residues" evidence="7">
    <location>
        <begin position="681"/>
        <end position="695"/>
    </location>
</feature>
<feature type="compositionally biased region" description="Low complexity" evidence="7">
    <location>
        <begin position="381"/>
        <end position="398"/>
    </location>
</feature>
<feature type="region of interest" description="Disordered" evidence="7">
    <location>
        <begin position="729"/>
        <end position="785"/>
    </location>
</feature>
<feature type="compositionally biased region" description="Polar residues" evidence="7">
    <location>
        <begin position="768"/>
        <end position="777"/>
    </location>
</feature>
<feature type="compositionally biased region" description="Low complexity" evidence="7">
    <location>
        <begin position="489"/>
        <end position="505"/>
    </location>
</feature>
<organism evidence="8 9">
    <name type="scientific">Aquisphaera giovannonii</name>
    <dbReference type="NCBI Taxonomy" id="406548"/>
    <lineage>
        <taxon>Bacteria</taxon>
        <taxon>Pseudomonadati</taxon>
        <taxon>Planctomycetota</taxon>
        <taxon>Planctomycetia</taxon>
        <taxon>Isosphaerales</taxon>
        <taxon>Isosphaeraceae</taxon>
        <taxon>Aquisphaera</taxon>
    </lineage>
</organism>
<feature type="compositionally biased region" description="Basic and acidic residues" evidence="7">
    <location>
        <begin position="586"/>
        <end position="600"/>
    </location>
</feature>
<evidence type="ECO:0000256" key="1">
    <source>
        <dbReference type="ARBA" id="ARBA00004442"/>
    </source>
</evidence>
<feature type="coiled-coil region" evidence="6">
    <location>
        <begin position="283"/>
        <end position="310"/>
    </location>
</feature>
<evidence type="ECO:0000256" key="2">
    <source>
        <dbReference type="ARBA" id="ARBA00022452"/>
    </source>
</evidence>
<evidence type="ECO:0000256" key="7">
    <source>
        <dbReference type="SAM" id="MobiDB-lite"/>
    </source>
</evidence>
<evidence type="ECO:0000313" key="8">
    <source>
        <dbReference type="EMBL" id="QEH35116.1"/>
    </source>
</evidence>
<dbReference type="EMBL" id="CP042997">
    <property type="protein sequence ID" value="QEH35116.1"/>
    <property type="molecule type" value="Genomic_DNA"/>
</dbReference>
<dbReference type="GO" id="GO:0009279">
    <property type="term" value="C:cell outer membrane"/>
    <property type="evidence" value="ECO:0007669"/>
    <property type="project" value="UniProtKB-SubCell"/>
</dbReference>
<evidence type="ECO:0000256" key="4">
    <source>
        <dbReference type="ARBA" id="ARBA00023136"/>
    </source>
</evidence>
<dbReference type="Proteomes" id="UP000324233">
    <property type="component" value="Chromosome"/>
</dbReference>
<evidence type="ECO:0000256" key="5">
    <source>
        <dbReference type="ARBA" id="ARBA00023237"/>
    </source>
</evidence>
<dbReference type="AlphaFoldDB" id="A0A5B9W3C6"/>
<dbReference type="InterPro" id="IPR051906">
    <property type="entry name" value="TolC-like"/>
</dbReference>